<accession>A0A133VFL7</accession>
<proteinExistence type="predicted"/>
<sequence length="461" mass="52846">MTLCLCWAFAYVVRFHIFPFFTHEPNMNPGQISWTTMKDFAQIFPIVVVVFLAAYALLGLYTIDDSTPWHKKINPILIGSIIGWGLSISTLYYYRRDPFSRIMLFSFLCIVPLGMIISHITSKKIIKFLYKLGVLECREIAVIGYGKLSRQVIHQLSHDENILYNVKYIVSPNGTIPKKRPSTNSEITALPDINSLRKKLEKHTLDGVVVAISRQKSRELEDVLKNLGKLPVPIFYVPDLTGVLNLNIEAHRLADLPLIQLYGSGIGKIQSFIKRILDLTVSVLLLIIFSFPMAFLALAIKLSSKGPVLYKQKRMSLGGRPFILYKFRSMYQNAEEKYGPVWTQEKDPRCTPLGRIMRKTCLDELPQLFNVLKGDMSLVGPRPERPFFVKQFMESLPTYMVRHNVKPGVTGWAQLYGFRGNSSVSKRLEYDLNYIQNWSLALDLWILIATPFAMLFHRHGY</sequence>
<feature type="domain" description="Bacterial sugar transferase" evidence="7">
    <location>
        <begin position="274"/>
        <end position="455"/>
    </location>
</feature>
<feature type="transmembrane region" description="Helical" evidence="6">
    <location>
        <begin position="43"/>
        <end position="63"/>
    </location>
</feature>
<protein>
    <recommendedName>
        <fullName evidence="7">Bacterial sugar transferase domain-containing protein</fullName>
    </recommendedName>
</protein>
<feature type="transmembrane region" description="Helical" evidence="6">
    <location>
        <begin position="276"/>
        <end position="300"/>
    </location>
</feature>
<comment type="subcellular location">
    <subcellularLocation>
        <location evidence="1">Membrane</location>
        <topology evidence="1">Multi-pass membrane protein</topology>
    </subcellularLocation>
</comment>
<keyword evidence="3 6" id="KW-0812">Transmembrane</keyword>
<reference evidence="8 9" key="1">
    <citation type="journal article" date="2016" name="Sci. Rep.">
        <title>Metabolic traits of an uncultured archaeal lineage -MSBL1- from brine pools of the Red Sea.</title>
        <authorList>
            <person name="Mwirichia R."/>
            <person name="Alam I."/>
            <person name="Rashid M."/>
            <person name="Vinu M."/>
            <person name="Ba-Alawi W."/>
            <person name="Anthony Kamau A."/>
            <person name="Kamanda Ngugi D."/>
            <person name="Goker M."/>
            <person name="Klenk H.P."/>
            <person name="Bajic V."/>
            <person name="Stingl U."/>
        </authorList>
    </citation>
    <scope>NUCLEOTIDE SEQUENCE [LARGE SCALE GENOMIC DNA]</scope>
    <source>
        <strain evidence="8">SCGC-AAA382A20</strain>
    </source>
</reference>
<name>A0A133VFL7_9EURY</name>
<feature type="transmembrane region" description="Helical" evidence="6">
    <location>
        <begin position="75"/>
        <end position="94"/>
    </location>
</feature>
<evidence type="ECO:0000313" key="8">
    <source>
        <dbReference type="EMBL" id="KXB05220.1"/>
    </source>
</evidence>
<dbReference type="InterPro" id="IPR017475">
    <property type="entry name" value="EPS_sugar_tfrase"/>
</dbReference>
<dbReference type="Proteomes" id="UP000070263">
    <property type="component" value="Unassembled WGS sequence"/>
</dbReference>
<dbReference type="AlphaFoldDB" id="A0A133VFL7"/>
<keyword evidence="9" id="KW-1185">Reference proteome</keyword>
<feature type="transmembrane region" description="Helical" evidence="6">
    <location>
        <begin position="100"/>
        <end position="121"/>
    </location>
</feature>
<dbReference type="PANTHER" id="PTHR30576:SF0">
    <property type="entry name" value="UNDECAPRENYL-PHOSPHATE N-ACETYLGALACTOSAMINYL 1-PHOSPHATE TRANSFERASE-RELATED"/>
    <property type="match status" value="1"/>
</dbReference>
<dbReference type="Pfam" id="PF02397">
    <property type="entry name" value="Bac_transf"/>
    <property type="match status" value="1"/>
</dbReference>
<evidence type="ECO:0000259" key="7">
    <source>
        <dbReference type="Pfam" id="PF02397"/>
    </source>
</evidence>
<feature type="transmembrane region" description="Helical" evidence="6">
    <location>
        <begin position="435"/>
        <end position="456"/>
    </location>
</feature>
<dbReference type="Pfam" id="PF13727">
    <property type="entry name" value="CoA_binding_3"/>
    <property type="match status" value="1"/>
</dbReference>
<evidence type="ECO:0000256" key="1">
    <source>
        <dbReference type="ARBA" id="ARBA00004141"/>
    </source>
</evidence>
<dbReference type="GO" id="GO:0016020">
    <property type="term" value="C:membrane"/>
    <property type="evidence" value="ECO:0007669"/>
    <property type="project" value="UniProtKB-SubCell"/>
</dbReference>
<keyword evidence="2" id="KW-0808">Transferase</keyword>
<keyword evidence="4 6" id="KW-1133">Transmembrane helix</keyword>
<dbReference type="GO" id="GO:0016780">
    <property type="term" value="F:phosphotransferase activity, for other substituted phosphate groups"/>
    <property type="evidence" value="ECO:0007669"/>
    <property type="project" value="TreeGrafter"/>
</dbReference>
<evidence type="ECO:0000256" key="2">
    <source>
        <dbReference type="ARBA" id="ARBA00022679"/>
    </source>
</evidence>
<dbReference type="PANTHER" id="PTHR30576">
    <property type="entry name" value="COLANIC BIOSYNTHESIS UDP-GLUCOSE LIPID CARRIER TRANSFERASE"/>
    <property type="match status" value="1"/>
</dbReference>
<evidence type="ECO:0000313" key="9">
    <source>
        <dbReference type="Proteomes" id="UP000070263"/>
    </source>
</evidence>
<dbReference type="EMBL" id="LHYE01000108">
    <property type="protein sequence ID" value="KXB05220.1"/>
    <property type="molecule type" value="Genomic_DNA"/>
</dbReference>
<dbReference type="NCBIfam" id="TIGR03025">
    <property type="entry name" value="EPS_sugtrans"/>
    <property type="match status" value="1"/>
</dbReference>
<evidence type="ECO:0000256" key="4">
    <source>
        <dbReference type="ARBA" id="ARBA00022989"/>
    </source>
</evidence>
<comment type="caution">
    <text evidence="8">The sequence shown here is derived from an EMBL/GenBank/DDBJ whole genome shotgun (WGS) entry which is preliminary data.</text>
</comment>
<evidence type="ECO:0000256" key="6">
    <source>
        <dbReference type="SAM" id="Phobius"/>
    </source>
</evidence>
<keyword evidence="5 6" id="KW-0472">Membrane</keyword>
<dbReference type="Gene3D" id="3.40.50.720">
    <property type="entry name" value="NAD(P)-binding Rossmann-like Domain"/>
    <property type="match status" value="1"/>
</dbReference>
<gene>
    <name evidence="8" type="ORF">AKJ51_05240</name>
</gene>
<dbReference type="InterPro" id="IPR003362">
    <property type="entry name" value="Bact_transf"/>
</dbReference>
<evidence type="ECO:0000256" key="3">
    <source>
        <dbReference type="ARBA" id="ARBA00022692"/>
    </source>
</evidence>
<organism evidence="8 9">
    <name type="scientific">candidate division MSBL1 archaeon SCGC-AAA382A20</name>
    <dbReference type="NCBI Taxonomy" id="1698280"/>
    <lineage>
        <taxon>Archaea</taxon>
        <taxon>Methanobacteriati</taxon>
        <taxon>Methanobacteriota</taxon>
        <taxon>candidate division MSBL1</taxon>
    </lineage>
</organism>
<evidence type="ECO:0000256" key="5">
    <source>
        <dbReference type="ARBA" id="ARBA00023136"/>
    </source>
</evidence>